<name>A0ABQ5GU72_9ASTR</name>
<proteinExistence type="predicted"/>
<dbReference type="Proteomes" id="UP001151760">
    <property type="component" value="Unassembled WGS sequence"/>
</dbReference>
<accession>A0ABQ5GU72</accession>
<reference evidence="1" key="2">
    <citation type="submission" date="2022-01" db="EMBL/GenBank/DDBJ databases">
        <authorList>
            <person name="Yamashiro T."/>
            <person name="Shiraishi A."/>
            <person name="Satake H."/>
            <person name="Nakayama K."/>
        </authorList>
    </citation>
    <scope>NUCLEOTIDE SEQUENCE</scope>
</reference>
<feature type="non-terminal residue" evidence="1">
    <location>
        <position position="1"/>
    </location>
</feature>
<keyword evidence="2" id="KW-1185">Reference proteome</keyword>
<gene>
    <name evidence="1" type="ORF">Tco_1053555</name>
</gene>
<reference evidence="1" key="1">
    <citation type="journal article" date="2022" name="Int. J. Mol. Sci.">
        <title>Draft Genome of Tanacetum Coccineum: Genomic Comparison of Closely Related Tanacetum-Family Plants.</title>
        <authorList>
            <person name="Yamashiro T."/>
            <person name="Shiraishi A."/>
            <person name="Nakayama K."/>
            <person name="Satake H."/>
        </authorList>
    </citation>
    <scope>NUCLEOTIDE SEQUENCE</scope>
</reference>
<dbReference type="EMBL" id="BQNB010018879">
    <property type="protein sequence ID" value="GJT79213.1"/>
    <property type="molecule type" value="Genomic_DNA"/>
</dbReference>
<organism evidence="1 2">
    <name type="scientific">Tanacetum coccineum</name>
    <dbReference type="NCBI Taxonomy" id="301880"/>
    <lineage>
        <taxon>Eukaryota</taxon>
        <taxon>Viridiplantae</taxon>
        <taxon>Streptophyta</taxon>
        <taxon>Embryophyta</taxon>
        <taxon>Tracheophyta</taxon>
        <taxon>Spermatophyta</taxon>
        <taxon>Magnoliopsida</taxon>
        <taxon>eudicotyledons</taxon>
        <taxon>Gunneridae</taxon>
        <taxon>Pentapetalae</taxon>
        <taxon>asterids</taxon>
        <taxon>campanulids</taxon>
        <taxon>Asterales</taxon>
        <taxon>Asteraceae</taxon>
        <taxon>Asteroideae</taxon>
        <taxon>Anthemideae</taxon>
        <taxon>Anthemidinae</taxon>
        <taxon>Tanacetum</taxon>
    </lineage>
</organism>
<protein>
    <submittedName>
        <fullName evidence="1">Uncharacterized protein</fullName>
    </submittedName>
</protein>
<comment type="caution">
    <text evidence="1">The sequence shown here is derived from an EMBL/GenBank/DDBJ whole genome shotgun (WGS) entry which is preliminary data.</text>
</comment>
<sequence>SRPAPNLLTPGPISSRLVPNSAPAIPYLPPTNKDLELLFQPMFDEYFKTLTGDHQMPHVPAVPPLVILTEIH</sequence>
<evidence type="ECO:0000313" key="1">
    <source>
        <dbReference type="EMBL" id="GJT79213.1"/>
    </source>
</evidence>
<evidence type="ECO:0000313" key="2">
    <source>
        <dbReference type="Proteomes" id="UP001151760"/>
    </source>
</evidence>